<evidence type="ECO:0000256" key="2">
    <source>
        <dbReference type="ARBA" id="ARBA00022448"/>
    </source>
</evidence>
<dbReference type="SMART" id="SM00382">
    <property type="entry name" value="AAA"/>
    <property type="match status" value="1"/>
</dbReference>
<dbReference type="InterPro" id="IPR027417">
    <property type="entry name" value="P-loop_NTPase"/>
</dbReference>
<dbReference type="CDD" id="cd03230">
    <property type="entry name" value="ABC_DR_subfamily_A"/>
    <property type="match status" value="1"/>
</dbReference>
<keyword evidence="2" id="KW-0813">Transport</keyword>
<evidence type="ECO:0000256" key="1">
    <source>
        <dbReference type="ARBA" id="ARBA00004202"/>
    </source>
</evidence>
<keyword evidence="5" id="KW-0046">Antibiotic resistance</keyword>
<evidence type="ECO:0000256" key="4">
    <source>
        <dbReference type="ARBA" id="ARBA00022840"/>
    </source>
</evidence>
<evidence type="ECO:0000256" key="5">
    <source>
        <dbReference type="ARBA" id="ARBA00023251"/>
    </source>
</evidence>
<dbReference type="GO" id="GO:0005524">
    <property type="term" value="F:ATP binding"/>
    <property type="evidence" value="ECO:0007669"/>
    <property type="project" value="UniProtKB-KW"/>
</dbReference>
<dbReference type="Pfam" id="PF00005">
    <property type="entry name" value="ABC_tran"/>
    <property type="match status" value="1"/>
</dbReference>
<dbReference type="Proteomes" id="UP001595699">
    <property type="component" value="Unassembled WGS sequence"/>
</dbReference>
<comment type="subcellular location">
    <subcellularLocation>
        <location evidence="1">Cell membrane</location>
        <topology evidence="1">Peripheral membrane protein</topology>
    </subcellularLocation>
</comment>
<dbReference type="SUPFAM" id="SSF52540">
    <property type="entry name" value="P-loop containing nucleoside triphosphate hydrolases"/>
    <property type="match status" value="1"/>
</dbReference>
<feature type="domain" description="ABC transporter" evidence="6">
    <location>
        <begin position="9"/>
        <end position="232"/>
    </location>
</feature>
<dbReference type="PROSITE" id="PS50893">
    <property type="entry name" value="ABC_TRANSPORTER_2"/>
    <property type="match status" value="1"/>
</dbReference>
<dbReference type="InterPro" id="IPR003439">
    <property type="entry name" value="ABC_transporter-like_ATP-bd"/>
</dbReference>
<dbReference type="PROSITE" id="PS00211">
    <property type="entry name" value="ABC_TRANSPORTER_1"/>
    <property type="match status" value="1"/>
</dbReference>
<keyword evidence="8" id="KW-1185">Reference proteome</keyword>
<keyword evidence="3" id="KW-0547">Nucleotide-binding</keyword>
<evidence type="ECO:0000313" key="7">
    <source>
        <dbReference type="EMBL" id="MFC3765172.1"/>
    </source>
</evidence>
<proteinExistence type="predicted"/>
<dbReference type="PANTHER" id="PTHR42711:SF17">
    <property type="entry name" value="ABC TRANSPORTER ATP-BINDING PROTEIN"/>
    <property type="match status" value="1"/>
</dbReference>
<reference evidence="8" key="1">
    <citation type="journal article" date="2019" name="Int. J. Syst. Evol. Microbiol.">
        <title>The Global Catalogue of Microorganisms (GCM) 10K type strain sequencing project: providing services to taxonomists for standard genome sequencing and annotation.</title>
        <authorList>
            <consortium name="The Broad Institute Genomics Platform"/>
            <consortium name="The Broad Institute Genome Sequencing Center for Infectious Disease"/>
            <person name="Wu L."/>
            <person name="Ma J."/>
        </authorList>
    </citation>
    <scope>NUCLEOTIDE SEQUENCE [LARGE SCALE GENOMIC DNA]</scope>
    <source>
        <strain evidence="8">CGMCC 4.7241</strain>
    </source>
</reference>
<evidence type="ECO:0000256" key="3">
    <source>
        <dbReference type="ARBA" id="ARBA00022741"/>
    </source>
</evidence>
<dbReference type="InterPro" id="IPR017871">
    <property type="entry name" value="ABC_transporter-like_CS"/>
</dbReference>
<dbReference type="PANTHER" id="PTHR42711">
    <property type="entry name" value="ABC TRANSPORTER ATP-BINDING PROTEIN"/>
    <property type="match status" value="1"/>
</dbReference>
<accession>A0ABV7YJL3</accession>
<evidence type="ECO:0000313" key="8">
    <source>
        <dbReference type="Proteomes" id="UP001595699"/>
    </source>
</evidence>
<protein>
    <submittedName>
        <fullName evidence="7">ABC transporter ATP-binding protein</fullName>
    </submittedName>
</protein>
<keyword evidence="4 7" id="KW-0067">ATP-binding</keyword>
<dbReference type="InterPro" id="IPR003593">
    <property type="entry name" value="AAA+_ATPase"/>
</dbReference>
<organism evidence="7 8">
    <name type="scientific">Tenggerimyces flavus</name>
    <dbReference type="NCBI Taxonomy" id="1708749"/>
    <lineage>
        <taxon>Bacteria</taxon>
        <taxon>Bacillati</taxon>
        <taxon>Actinomycetota</taxon>
        <taxon>Actinomycetes</taxon>
        <taxon>Propionibacteriales</taxon>
        <taxon>Nocardioidaceae</taxon>
        <taxon>Tenggerimyces</taxon>
    </lineage>
</organism>
<evidence type="ECO:0000259" key="6">
    <source>
        <dbReference type="PROSITE" id="PS50893"/>
    </source>
</evidence>
<dbReference type="RefSeq" id="WP_205119122.1">
    <property type="nucleotide sequence ID" value="NZ_JAFBCM010000001.1"/>
</dbReference>
<dbReference type="Gene3D" id="3.40.50.300">
    <property type="entry name" value="P-loop containing nucleotide triphosphate hydrolases"/>
    <property type="match status" value="1"/>
</dbReference>
<comment type="caution">
    <text evidence="7">The sequence shown here is derived from an EMBL/GenBank/DDBJ whole genome shotgun (WGS) entry which is preliminary data.</text>
</comment>
<dbReference type="InterPro" id="IPR050763">
    <property type="entry name" value="ABC_transporter_ATP-binding"/>
</dbReference>
<name>A0ABV7YJL3_9ACTN</name>
<gene>
    <name evidence="7" type="ORF">ACFOUW_30360</name>
</gene>
<sequence>MTNTSGMAVRLDGLTKSFGAVRAVRGVDLDIAPGEVVALLGPNGAGKSTTIDMLLGLARPDHGSARIFGREPQAAVAEGLVGAMLQAGTILPDVTVGELVDLFGSLHKKPIPVEEALERAGIADLAKRPTNKLSGGQIQRVRFALAVVTDPELLVLDEPTVAMDVEARRSFWTTMHELTATGRTVLFATHYLAEADEYADRVVLMREGEIVADGTAAQIKSRVAGRSISMTLEHADLRRLAELPGVDEARHGRQGRVVLRCADSDLALRALLATYPDAVDIEVESVDLEEAFLALTSVGSTS</sequence>
<dbReference type="EMBL" id="JBHRZH010000036">
    <property type="protein sequence ID" value="MFC3765172.1"/>
    <property type="molecule type" value="Genomic_DNA"/>
</dbReference>